<name>A0ABT1SEZ4_9FIRM</name>
<organism evidence="1 2">
    <name type="scientific">Tissierella carlieri</name>
    <dbReference type="NCBI Taxonomy" id="689904"/>
    <lineage>
        <taxon>Bacteria</taxon>
        <taxon>Bacillati</taxon>
        <taxon>Bacillota</taxon>
        <taxon>Tissierellia</taxon>
        <taxon>Tissierellales</taxon>
        <taxon>Tissierellaceae</taxon>
        <taxon>Tissierella</taxon>
    </lineage>
</organism>
<evidence type="ECO:0000313" key="1">
    <source>
        <dbReference type="EMBL" id="MCQ4924855.1"/>
    </source>
</evidence>
<protein>
    <submittedName>
        <fullName evidence="1">Uncharacterized protein</fullName>
    </submittedName>
</protein>
<sequence>MGNNDYTIQYIYPKLLTLYNVDKSSIEYLEGQQAFESLIVTEDKVIEKNYKIELGFE</sequence>
<dbReference type="RefSeq" id="WP_256312445.1">
    <property type="nucleotide sequence ID" value="NZ_JANGAC010000016.1"/>
</dbReference>
<keyword evidence="2" id="KW-1185">Reference proteome</keyword>
<gene>
    <name evidence="1" type="ORF">NE686_17265</name>
</gene>
<reference evidence="1 2" key="1">
    <citation type="submission" date="2022-06" db="EMBL/GenBank/DDBJ databases">
        <title>Isolation of gut microbiota from human fecal samples.</title>
        <authorList>
            <person name="Pamer E.G."/>
            <person name="Barat B."/>
            <person name="Waligurski E."/>
            <person name="Medina S."/>
            <person name="Paddock L."/>
            <person name="Mostad J."/>
        </authorList>
    </citation>
    <scope>NUCLEOTIDE SEQUENCE [LARGE SCALE GENOMIC DNA]</scope>
    <source>
        <strain evidence="1 2">DFI.7.95</strain>
    </source>
</reference>
<comment type="caution">
    <text evidence="1">The sequence shown here is derived from an EMBL/GenBank/DDBJ whole genome shotgun (WGS) entry which is preliminary data.</text>
</comment>
<accession>A0ABT1SEZ4</accession>
<proteinExistence type="predicted"/>
<dbReference type="EMBL" id="JANGAC010000016">
    <property type="protein sequence ID" value="MCQ4924855.1"/>
    <property type="molecule type" value="Genomic_DNA"/>
</dbReference>
<dbReference type="Proteomes" id="UP001524478">
    <property type="component" value="Unassembled WGS sequence"/>
</dbReference>
<evidence type="ECO:0000313" key="2">
    <source>
        <dbReference type="Proteomes" id="UP001524478"/>
    </source>
</evidence>